<dbReference type="AlphaFoldDB" id="G9NV30"/>
<proteinExistence type="predicted"/>
<gene>
    <name evidence="1" type="ORF">TRIATDRAFT_88230</name>
</gene>
<protein>
    <submittedName>
        <fullName evidence="1">Uncharacterized protein</fullName>
    </submittedName>
</protein>
<sequence>MKLELPATSHLGADNGVLHRLSFMGEVPRTLVVLSNSVTQVLHRGDINQAALPSVSEAHLAPTINVRQTACLPMLCIEISYKRSVHQTEAQALRLSPSGLLAAIPDIRRDTLVLLAAPRHQCLASFASQWWQNLQAADKFVA</sequence>
<organism evidence="1 2">
    <name type="scientific">Hypocrea atroviridis (strain ATCC 20476 / IMI 206040)</name>
    <name type="common">Trichoderma atroviride</name>
    <dbReference type="NCBI Taxonomy" id="452589"/>
    <lineage>
        <taxon>Eukaryota</taxon>
        <taxon>Fungi</taxon>
        <taxon>Dikarya</taxon>
        <taxon>Ascomycota</taxon>
        <taxon>Pezizomycotina</taxon>
        <taxon>Sordariomycetes</taxon>
        <taxon>Hypocreomycetidae</taxon>
        <taxon>Hypocreales</taxon>
        <taxon>Hypocreaceae</taxon>
        <taxon>Trichoderma</taxon>
    </lineage>
</organism>
<comment type="caution">
    <text evidence="1">The sequence shown here is derived from an EMBL/GenBank/DDBJ whole genome shotgun (WGS) entry which is preliminary data.</text>
</comment>
<evidence type="ECO:0000313" key="2">
    <source>
        <dbReference type="Proteomes" id="UP000005426"/>
    </source>
</evidence>
<dbReference type="Proteomes" id="UP000005426">
    <property type="component" value="Unassembled WGS sequence"/>
</dbReference>
<reference evidence="1 2" key="1">
    <citation type="journal article" date="2011" name="Genome Biol.">
        <title>Comparative genome sequence analysis underscores mycoparasitism as the ancestral life style of Trichoderma.</title>
        <authorList>
            <person name="Kubicek C.P."/>
            <person name="Herrera-Estrella A."/>
            <person name="Seidl-Seiboth V."/>
            <person name="Martinez D.A."/>
            <person name="Druzhinina I.S."/>
            <person name="Thon M."/>
            <person name="Zeilinger S."/>
            <person name="Casas-Flores S."/>
            <person name="Horwitz B.A."/>
            <person name="Mukherjee P.K."/>
            <person name="Mukherjee M."/>
            <person name="Kredics L."/>
            <person name="Alcaraz L.D."/>
            <person name="Aerts A."/>
            <person name="Antal Z."/>
            <person name="Atanasova L."/>
            <person name="Cervantes-Badillo M.G."/>
            <person name="Challacombe J."/>
            <person name="Chertkov O."/>
            <person name="McCluskey K."/>
            <person name="Coulpier F."/>
            <person name="Deshpande N."/>
            <person name="von Doehren H."/>
            <person name="Ebbole D.J."/>
            <person name="Esquivel-Naranjo E.U."/>
            <person name="Fekete E."/>
            <person name="Flipphi M."/>
            <person name="Glaser F."/>
            <person name="Gomez-Rodriguez E.Y."/>
            <person name="Gruber S."/>
            <person name="Han C."/>
            <person name="Henrissat B."/>
            <person name="Hermosa R."/>
            <person name="Hernandez-Onate M."/>
            <person name="Karaffa L."/>
            <person name="Kosti I."/>
            <person name="Le Crom S."/>
            <person name="Lindquist E."/>
            <person name="Lucas S."/>
            <person name="Luebeck M."/>
            <person name="Luebeck P.S."/>
            <person name="Margeot A."/>
            <person name="Metz B."/>
            <person name="Misra M."/>
            <person name="Nevalainen H."/>
            <person name="Omann M."/>
            <person name="Packer N."/>
            <person name="Perrone G."/>
            <person name="Uresti-Rivera E.E."/>
            <person name="Salamov A."/>
            <person name="Schmoll M."/>
            <person name="Seiboth B."/>
            <person name="Shapiro H."/>
            <person name="Sukno S."/>
            <person name="Tamayo-Ramos J.A."/>
            <person name="Tisch D."/>
            <person name="Wiest A."/>
            <person name="Wilkinson H.H."/>
            <person name="Zhang M."/>
            <person name="Coutinho P.M."/>
            <person name="Kenerley C.M."/>
            <person name="Monte E."/>
            <person name="Baker S.E."/>
            <person name="Grigoriev I.V."/>
        </authorList>
    </citation>
    <scope>NUCLEOTIDE SEQUENCE [LARGE SCALE GENOMIC DNA]</scope>
    <source>
        <strain evidence="2">ATCC 20476 / IMI 206040</strain>
    </source>
</reference>
<dbReference type="EMBL" id="ABDG02000024">
    <property type="protein sequence ID" value="EHK44853.1"/>
    <property type="molecule type" value="Genomic_DNA"/>
</dbReference>
<keyword evidence="2" id="KW-1185">Reference proteome</keyword>
<accession>G9NV30</accession>
<name>G9NV30_HYPAI</name>
<dbReference type="HOGENOM" id="CLU_1816061_0_0_1"/>
<evidence type="ECO:0000313" key="1">
    <source>
        <dbReference type="EMBL" id="EHK44853.1"/>
    </source>
</evidence>